<evidence type="ECO:0000313" key="1">
    <source>
        <dbReference type="EMBL" id="MFE9230808.1"/>
    </source>
</evidence>
<evidence type="ECO:0000313" key="2">
    <source>
        <dbReference type="Proteomes" id="UP001601288"/>
    </source>
</evidence>
<dbReference type="EMBL" id="JBIAFP010000039">
    <property type="protein sequence ID" value="MFE9230808.1"/>
    <property type="molecule type" value="Genomic_DNA"/>
</dbReference>
<accession>A0ABW6LQY3</accession>
<organism evidence="1 2">
    <name type="scientific">Streptomyces massasporeus</name>
    <dbReference type="NCBI Taxonomy" id="67324"/>
    <lineage>
        <taxon>Bacteria</taxon>
        <taxon>Bacillati</taxon>
        <taxon>Actinomycetota</taxon>
        <taxon>Actinomycetes</taxon>
        <taxon>Kitasatosporales</taxon>
        <taxon>Streptomycetaceae</taxon>
        <taxon>Streptomyces</taxon>
    </lineage>
</organism>
<keyword evidence="2" id="KW-1185">Reference proteome</keyword>
<comment type="caution">
    <text evidence="1">The sequence shown here is derived from an EMBL/GenBank/DDBJ whole genome shotgun (WGS) entry which is preliminary data.</text>
</comment>
<dbReference type="Proteomes" id="UP001601288">
    <property type="component" value="Unassembled WGS sequence"/>
</dbReference>
<gene>
    <name evidence="1" type="ORF">ACFYM3_40800</name>
</gene>
<reference evidence="1 2" key="1">
    <citation type="submission" date="2024-10" db="EMBL/GenBank/DDBJ databases">
        <title>The Natural Products Discovery Center: Release of the First 8490 Sequenced Strains for Exploring Actinobacteria Biosynthetic Diversity.</title>
        <authorList>
            <person name="Kalkreuter E."/>
            <person name="Kautsar S.A."/>
            <person name="Yang D."/>
            <person name="Bader C.D."/>
            <person name="Teijaro C.N."/>
            <person name="Fluegel L."/>
            <person name="Davis C.M."/>
            <person name="Simpson J.R."/>
            <person name="Lauterbach L."/>
            <person name="Steele A.D."/>
            <person name="Gui C."/>
            <person name="Meng S."/>
            <person name="Li G."/>
            <person name="Viehrig K."/>
            <person name="Ye F."/>
            <person name="Su P."/>
            <person name="Kiefer A.F."/>
            <person name="Nichols A."/>
            <person name="Cepeda A.J."/>
            <person name="Yan W."/>
            <person name="Fan B."/>
            <person name="Jiang Y."/>
            <person name="Adhikari A."/>
            <person name="Zheng C.-J."/>
            <person name="Schuster L."/>
            <person name="Cowan T.M."/>
            <person name="Smanski M.J."/>
            <person name="Chevrette M.G."/>
            <person name="De Carvalho L.P.S."/>
            <person name="Shen B."/>
        </authorList>
    </citation>
    <scope>NUCLEOTIDE SEQUENCE [LARGE SCALE GENOMIC DNA]</scope>
    <source>
        <strain evidence="1 2">NPDC007066</strain>
    </source>
</reference>
<name>A0ABW6LQY3_9ACTN</name>
<sequence length="160" mass="17541">MTMPHHALEIVLTRPLTAAELRHAAHAWPLAANHDATRLMALAGGATPERAAHRLRRRLTARLPIDVITTHYPDAHGQVLINLAFPPATFSALEREARCAGLIPERFVREVLHSALAEHADREADRLDRAVRQLLAHTTPAHLLSAVGHALTRPLEGPTP</sequence>
<proteinExistence type="predicted"/>
<dbReference type="RefSeq" id="WP_358291390.1">
    <property type="nucleotide sequence ID" value="NZ_JBEYGJ010000049.1"/>
</dbReference>
<protein>
    <submittedName>
        <fullName evidence="1">Uncharacterized protein</fullName>
    </submittedName>
</protein>